<dbReference type="RefSeq" id="WP_273935205.1">
    <property type="nucleotide sequence ID" value="NZ_CP097263.1"/>
</dbReference>
<evidence type="ECO:0000313" key="2">
    <source>
        <dbReference type="EMBL" id="MFC0543713.1"/>
    </source>
</evidence>
<evidence type="ECO:0000313" key="3">
    <source>
        <dbReference type="Proteomes" id="UP001589810"/>
    </source>
</evidence>
<organism evidence="2 3">
    <name type="scientific">Kutzneria chonburiensis</name>
    <dbReference type="NCBI Taxonomy" id="1483604"/>
    <lineage>
        <taxon>Bacteria</taxon>
        <taxon>Bacillati</taxon>
        <taxon>Actinomycetota</taxon>
        <taxon>Actinomycetes</taxon>
        <taxon>Pseudonocardiales</taxon>
        <taxon>Pseudonocardiaceae</taxon>
        <taxon>Kutzneria</taxon>
    </lineage>
</organism>
<proteinExistence type="predicted"/>
<keyword evidence="3" id="KW-1185">Reference proteome</keyword>
<protein>
    <submittedName>
        <fullName evidence="2">Uncharacterized protein</fullName>
    </submittedName>
</protein>
<accession>A0ABV6MTQ0</accession>
<gene>
    <name evidence="2" type="ORF">ACFFH7_19575</name>
</gene>
<dbReference type="EMBL" id="JBHLUD010000007">
    <property type="protein sequence ID" value="MFC0543713.1"/>
    <property type="molecule type" value="Genomic_DNA"/>
</dbReference>
<sequence>MTSPSIDHNTGTVIGSSEGAVQTGNGAQVTNSEFDELSMDRVAGDKFTADTMLVLQIAGQETNRRVRAMQWFSARRLSSLSACFVEPEGFSQAQTVLVEKRAVLVAGPAGSGRLTAAAMLLHRVGNASRIRQVDIDLGDEDQPVLDTGQVQPGESLLLDLSTLDLPDFLRASRELGAVVDRVAEVGGLVAVVLPDYERQVPSSNLRGLRVELRLTSSLARQVFEYHLKARGVSPGGSNPLLAAMFDRPRAGELAELADLVTESGGITGSWDEALVVALGTLSNWSAELTETFAAHPDAAWRSLLLAAALLADCPPDAVFEADRELVRLLDFPDVDEHPFARPGLTERLADVGAEIVDEQVRFSRPRYADAVLTHVWRNFPGLRPTLAGWIEQVPRLARTSLVDHDRTLLAERFTTLSLRHGMIGDLLQTARRWASVGDNRTTALAVQVLGRAVLDPIHGWQFRRRVYAWARDSSVSPRLAGVVIAVCESVLATAHPEAAMIRLHHLTRHRDETVGSAAVEALLRLVVGPQSHRWLLGRVVAGLADGVPGRDVELFGRLVDPARSHSPEEWDLIRVGWHGALARPESVPLLTAWLSTATEEQLDLLVDACEHQVPLLGRLRAAAVAWVGQDPAFRRRIGELLDTKIDSAMGLTRSASGWKE</sequence>
<feature type="region of interest" description="Disordered" evidence="1">
    <location>
        <begin position="1"/>
        <end position="25"/>
    </location>
</feature>
<dbReference type="Proteomes" id="UP001589810">
    <property type="component" value="Unassembled WGS sequence"/>
</dbReference>
<name>A0ABV6MTQ0_9PSEU</name>
<reference evidence="2 3" key="1">
    <citation type="submission" date="2024-09" db="EMBL/GenBank/DDBJ databases">
        <authorList>
            <person name="Sun Q."/>
            <person name="Mori K."/>
        </authorList>
    </citation>
    <scope>NUCLEOTIDE SEQUENCE [LARGE SCALE GENOMIC DNA]</scope>
    <source>
        <strain evidence="2 3">TBRC 1432</strain>
    </source>
</reference>
<evidence type="ECO:0000256" key="1">
    <source>
        <dbReference type="SAM" id="MobiDB-lite"/>
    </source>
</evidence>
<comment type="caution">
    <text evidence="2">The sequence shown here is derived from an EMBL/GenBank/DDBJ whole genome shotgun (WGS) entry which is preliminary data.</text>
</comment>